<keyword evidence="5" id="KW-1185">Reference proteome</keyword>
<dbReference type="Pfam" id="PF23030">
    <property type="entry name" value="SCAF11-like_C"/>
    <property type="match status" value="1"/>
</dbReference>
<dbReference type="AlphaFoldDB" id="R7VM90"/>
<accession>R7VM90</accession>
<gene>
    <name evidence="3" type="ORF">CAPTEDRAFT_136721</name>
</gene>
<evidence type="ECO:0000313" key="5">
    <source>
        <dbReference type="Proteomes" id="UP000014760"/>
    </source>
</evidence>
<feature type="region of interest" description="Disordered" evidence="1">
    <location>
        <begin position="171"/>
        <end position="205"/>
    </location>
</feature>
<dbReference type="OrthoDB" id="1935339at2759"/>
<reference evidence="5" key="1">
    <citation type="submission" date="2012-12" db="EMBL/GenBank/DDBJ databases">
        <authorList>
            <person name="Hellsten U."/>
            <person name="Grimwood J."/>
            <person name="Chapman J.A."/>
            <person name="Shapiro H."/>
            <person name="Aerts A."/>
            <person name="Otillar R.P."/>
            <person name="Terry A.Y."/>
            <person name="Boore J.L."/>
            <person name="Simakov O."/>
            <person name="Marletaz F."/>
            <person name="Cho S.-J."/>
            <person name="Edsinger-Gonzales E."/>
            <person name="Havlak P."/>
            <person name="Kuo D.-H."/>
            <person name="Larsson T."/>
            <person name="Lv J."/>
            <person name="Arendt D."/>
            <person name="Savage R."/>
            <person name="Osoegawa K."/>
            <person name="de Jong P."/>
            <person name="Lindberg D.R."/>
            <person name="Seaver E.C."/>
            <person name="Weisblat D.A."/>
            <person name="Putnam N.H."/>
            <person name="Grigoriev I.V."/>
            <person name="Rokhsar D.S."/>
        </authorList>
    </citation>
    <scope>NUCLEOTIDE SEQUENCE</scope>
    <source>
        <strain evidence="5">I ESC-2004</strain>
    </source>
</reference>
<proteinExistence type="predicted"/>
<dbReference type="EnsemblMetazoa" id="CapteT136721">
    <property type="protein sequence ID" value="CapteP136721"/>
    <property type="gene ID" value="CapteG136721"/>
</dbReference>
<reference evidence="3 5" key="2">
    <citation type="journal article" date="2013" name="Nature">
        <title>Insights into bilaterian evolution from three spiralian genomes.</title>
        <authorList>
            <person name="Simakov O."/>
            <person name="Marletaz F."/>
            <person name="Cho S.J."/>
            <person name="Edsinger-Gonzales E."/>
            <person name="Havlak P."/>
            <person name="Hellsten U."/>
            <person name="Kuo D.H."/>
            <person name="Larsson T."/>
            <person name="Lv J."/>
            <person name="Arendt D."/>
            <person name="Savage R."/>
            <person name="Osoegawa K."/>
            <person name="de Jong P."/>
            <person name="Grimwood J."/>
            <person name="Chapman J.A."/>
            <person name="Shapiro H."/>
            <person name="Aerts A."/>
            <person name="Otillar R.P."/>
            <person name="Terry A.Y."/>
            <person name="Boore J.L."/>
            <person name="Grigoriev I.V."/>
            <person name="Lindberg D.R."/>
            <person name="Seaver E.C."/>
            <person name="Weisblat D.A."/>
            <person name="Putnam N.H."/>
            <person name="Rokhsar D.S."/>
        </authorList>
    </citation>
    <scope>NUCLEOTIDE SEQUENCE</scope>
    <source>
        <strain evidence="3 5">I ESC-2004</strain>
    </source>
</reference>
<dbReference type="EMBL" id="AMQN01016314">
    <property type="status" value="NOT_ANNOTATED_CDS"/>
    <property type="molecule type" value="Genomic_DNA"/>
</dbReference>
<name>R7VM90_CAPTE</name>
<evidence type="ECO:0000256" key="1">
    <source>
        <dbReference type="SAM" id="MobiDB-lite"/>
    </source>
</evidence>
<dbReference type="EMBL" id="KB291938">
    <property type="protein sequence ID" value="ELU18425.1"/>
    <property type="molecule type" value="Genomic_DNA"/>
</dbReference>
<reference evidence="4" key="3">
    <citation type="submission" date="2015-06" db="UniProtKB">
        <authorList>
            <consortium name="EnsemblMetazoa"/>
        </authorList>
    </citation>
    <scope>IDENTIFICATION</scope>
</reference>
<dbReference type="PANTHER" id="PTHR12618">
    <property type="entry name" value="PHD AND RING FINGER DOMAIN-CONTAINING PROTEIN 1"/>
    <property type="match status" value="1"/>
</dbReference>
<feature type="domain" description="SFR19-like C-terminal" evidence="2">
    <location>
        <begin position="97"/>
        <end position="178"/>
    </location>
</feature>
<dbReference type="STRING" id="283909.R7VM90"/>
<organism evidence="3">
    <name type="scientific">Capitella teleta</name>
    <name type="common">Polychaete worm</name>
    <dbReference type="NCBI Taxonomy" id="283909"/>
    <lineage>
        <taxon>Eukaryota</taxon>
        <taxon>Metazoa</taxon>
        <taxon>Spiralia</taxon>
        <taxon>Lophotrochozoa</taxon>
        <taxon>Annelida</taxon>
        <taxon>Polychaeta</taxon>
        <taxon>Sedentaria</taxon>
        <taxon>Scolecida</taxon>
        <taxon>Capitellidae</taxon>
        <taxon>Capitella</taxon>
    </lineage>
</organism>
<dbReference type="Proteomes" id="UP000014760">
    <property type="component" value="Unassembled WGS sequence"/>
</dbReference>
<sequence length="205" mass="22873">MDVSSPLSDEAPAVVFPPAAASAAAAHRNSEPRAPEKGVSFALPSTGEDDTVPSSAVELDNQQKVSCRDASAPPPAPPPPPFHATLSLLHFCLLLQRQQEFMKLNRKERVVEEVKLAIKPYYAKGKINKEQYKEIMRKAVPKICHSRSGDINPNRIRSYIESYVSKIRQAVKYEHKKQEPTSQSQDKAARKPTKQRHSKKPQKAK</sequence>
<evidence type="ECO:0000259" key="2">
    <source>
        <dbReference type="Pfam" id="PF23030"/>
    </source>
</evidence>
<dbReference type="PANTHER" id="PTHR12618:SF20">
    <property type="entry name" value="PHD AND RING FINGER DOMAIN-CONTAINING PROTEIN 1"/>
    <property type="match status" value="1"/>
</dbReference>
<feature type="compositionally biased region" description="Basic residues" evidence="1">
    <location>
        <begin position="190"/>
        <end position="205"/>
    </location>
</feature>
<dbReference type="HOGENOM" id="CLU_1338676_0_0_1"/>
<dbReference type="InterPro" id="IPR047157">
    <property type="entry name" value="PHRF1/Atg35"/>
</dbReference>
<evidence type="ECO:0000313" key="4">
    <source>
        <dbReference type="EnsemblMetazoa" id="CapteP136721"/>
    </source>
</evidence>
<feature type="region of interest" description="Disordered" evidence="1">
    <location>
        <begin position="20"/>
        <end position="80"/>
    </location>
</feature>
<protein>
    <recommendedName>
        <fullName evidence="2">SFR19-like C-terminal domain-containing protein</fullName>
    </recommendedName>
</protein>
<dbReference type="InterPro" id="IPR057031">
    <property type="entry name" value="SFR19-like_C"/>
</dbReference>
<evidence type="ECO:0000313" key="3">
    <source>
        <dbReference type="EMBL" id="ELU18425.1"/>
    </source>
</evidence>